<dbReference type="Pfam" id="PF04542">
    <property type="entry name" value="Sigma70_r2"/>
    <property type="match status" value="1"/>
</dbReference>
<name>A0A3E0AX93_9STAP</name>
<dbReference type="Proteomes" id="UP000257076">
    <property type="component" value="Unassembled WGS sequence"/>
</dbReference>
<keyword evidence="3" id="KW-0805">Transcription regulation</keyword>
<dbReference type="GO" id="GO:0006352">
    <property type="term" value="P:DNA-templated transcription initiation"/>
    <property type="evidence" value="ECO:0007669"/>
    <property type="project" value="InterPro"/>
</dbReference>
<reference evidence="7 8" key="1">
    <citation type="submission" date="2018-08" db="EMBL/GenBank/DDBJ databases">
        <title>Genomic Encyclopedia of Type Strains, Phase IV (KMG-IV): sequencing the most valuable type-strain genomes for metagenomic binning, comparative biology and taxonomic classification.</title>
        <authorList>
            <person name="Goeker M."/>
        </authorList>
    </citation>
    <scope>NUCLEOTIDE SEQUENCE [LARGE SCALE GENOMIC DNA]</scope>
    <source>
        <strain evidence="7 8">DSM 17274</strain>
    </source>
</reference>
<evidence type="ECO:0000256" key="4">
    <source>
        <dbReference type="ARBA" id="ARBA00023163"/>
    </source>
</evidence>
<dbReference type="GO" id="GO:0003677">
    <property type="term" value="F:DNA binding"/>
    <property type="evidence" value="ECO:0007669"/>
    <property type="project" value="InterPro"/>
</dbReference>
<comment type="caution">
    <text evidence="7">The sequence shown here is derived from an EMBL/GenBank/DDBJ whole genome shotgun (WGS) entry which is preliminary data.</text>
</comment>
<dbReference type="InterPro" id="IPR013325">
    <property type="entry name" value="RNA_pol_sigma_r2"/>
</dbReference>
<dbReference type="AlphaFoldDB" id="A0A3E0AX93"/>
<dbReference type="InterPro" id="IPR016032">
    <property type="entry name" value="Sig_transdc_resp-reg_C-effctor"/>
</dbReference>
<dbReference type="RefSeq" id="WP_115885266.1">
    <property type="nucleotide sequence ID" value="NZ_CBCSHX010000003.1"/>
</dbReference>
<comment type="function">
    <text evidence="5">Sigma factors are initiation factors that promote the attachment of RNA polymerase to specific initiation sites and are then released. Sigma-S contributes to the protection against external stress, thus playing a role in cellular fitness and survival.</text>
</comment>
<evidence type="ECO:0000313" key="7">
    <source>
        <dbReference type="EMBL" id="REG24371.1"/>
    </source>
</evidence>
<keyword evidence="8" id="KW-1185">Reference proteome</keyword>
<evidence type="ECO:0000256" key="2">
    <source>
        <dbReference type="ARBA" id="ARBA00021245"/>
    </source>
</evidence>
<evidence type="ECO:0000256" key="5">
    <source>
        <dbReference type="ARBA" id="ARBA00024701"/>
    </source>
</evidence>
<dbReference type="GO" id="GO:0003700">
    <property type="term" value="F:DNA-binding transcription factor activity"/>
    <property type="evidence" value="ECO:0007669"/>
    <property type="project" value="InterPro"/>
</dbReference>
<protein>
    <recommendedName>
        <fullName evidence="2">RNA polymerase sigma factor SigS</fullName>
    </recommendedName>
</protein>
<comment type="similarity">
    <text evidence="1">Belongs to the sigma-70 factor family.</text>
</comment>
<gene>
    <name evidence="7" type="ORF">DFR63_1469</name>
</gene>
<proteinExistence type="inferred from homology"/>
<evidence type="ECO:0000256" key="3">
    <source>
        <dbReference type="ARBA" id="ARBA00023015"/>
    </source>
</evidence>
<dbReference type="EMBL" id="QUMW01000011">
    <property type="protein sequence ID" value="REG24371.1"/>
    <property type="molecule type" value="Genomic_DNA"/>
</dbReference>
<feature type="domain" description="RNA polymerase sigma-70 region 2" evidence="6">
    <location>
        <begin position="46"/>
        <end position="108"/>
    </location>
</feature>
<accession>A0A3E0AX93</accession>
<sequence>MYFIKSLYIFIKEEQPAVYGGDKLLDAYALQVKAGEFHFFDNIDHHLRPVIRRMTFKYDMNEHDREDLIQEMVFSALILCLKYDFAKGHYKHYVLRSIRLKMYDYIHRLKVWHQVELNPDEILLLEHQHALPHIMLKETQAEYAGAAGNLSNYEKRTLKLFLDGCTIEDIADIFNKEPESVINTFYRIKIKFNSVEDLHTVVDNDALNRYSILELK</sequence>
<evidence type="ECO:0000313" key="8">
    <source>
        <dbReference type="Proteomes" id="UP000257076"/>
    </source>
</evidence>
<dbReference type="SUPFAM" id="SSF88946">
    <property type="entry name" value="Sigma2 domain of RNA polymerase sigma factors"/>
    <property type="match status" value="1"/>
</dbReference>
<dbReference type="SUPFAM" id="SSF46894">
    <property type="entry name" value="C-terminal effector domain of the bipartite response regulators"/>
    <property type="match status" value="1"/>
</dbReference>
<dbReference type="InterPro" id="IPR007627">
    <property type="entry name" value="RNA_pol_sigma70_r2"/>
</dbReference>
<dbReference type="OrthoDB" id="2388113at2"/>
<evidence type="ECO:0000259" key="6">
    <source>
        <dbReference type="Pfam" id="PF04542"/>
    </source>
</evidence>
<evidence type="ECO:0000256" key="1">
    <source>
        <dbReference type="ARBA" id="ARBA00007788"/>
    </source>
</evidence>
<organism evidence="7 8">
    <name type="scientific">Jeotgalicoccus halotolerans</name>
    <dbReference type="NCBI Taxonomy" id="157227"/>
    <lineage>
        <taxon>Bacteria</taxon>
        <taxon>Bacillati</taxon>
        <taxon>Bacillota</taxon>
        <taxon>Bacilli</taxon>
        <taxon>Bacillales</taxon>
        <taxon>Staphylococcaceae</taxon>
        <taxon>Jeotgalicoccus</taxon>
    </lineage>
</organism>
<keyword evidence="4" id="KW-0804">Transcription</keyword>